<dbReference type="InterPro" id="IPR050174">
    <property type="entry name" value="Protocadherin/Cadherin-CA"/>
</dbReference>
<dbReference type="FunFam" id="2.60.40.60:FF:000007">
    <property type="entry name" value="Protocadherin alpha 2"/>
    <property type="match status" value="1"/>
</dbReference>
<dbReference type="Pfam" id="PF00028">
    <property type="entry name" value="Cadherin"/>
    <property type="match status" value="4"/>
</dbReference>
<keyword evidence="16" id="KW-1185">Reference proteome</keyword>
<keyword evidence="8 13" id="KW-1133">Transmembrane helix</keyword>
<dbReference type="AlphaFoldDB" id="A0A7K8X8K1"/>
<keyword evidence="5" id="KW-0677">Repeat</keyword>
<feature type="domain" description="Cadherin" evidence="14">
    <location>
        <begin position="5"/>
        <end position="107"/>
    </location>
</feature>
<feature type="region of interest" description="Disordered" evidence="12">
    <location>
        <begin position="1"/>
        <end position="25"/>
    </location>
</feature>
<evidence type="ECO:0000256" key="2">
    <source>
        <dbReference type="ARBA" id="ARBA00022475"/>
    </source>
</evidence>
<organism evidence="15 16">
    <name type="scientific">Eubucco bourcierii</name>
    <name type="common">red-headed barbet</name>
    <dbReference type="NCBI Taxonomy" id="91767"/>
    <lineage>
        <taxon>Eukaryota</taxon>
        <taxon>Metazoa</taxon>
        <taxon>Chordata</taxon>
        <taxon>Craniata</taxon>
        <taxon>Vertebrata</taxon>
        <taxon>Euteleostomi</taxon>
        <taxon>Archelosauria</taxon>
        <taxon>Archosauria</taxon>
        <taxon>Dinosauria</taxon>
        <taxon>Saurischia</taxon>
        <taxon>Theropoda</taxon>
        <taxon>Coelurosauria</taxon>
        <taxon>Aves</taxon>
        <taxon>Neognathae</taxon>
        <taxon>Neoaves</taxon>
        <taxon>Telluraves</taxon>
        <taxon>Coraciimorphae</taxon>
        <taxon>Piciformes</taxon>
        <taxon>Ramphastidae</taxon>
        <taxon>Eubucco</taxon>
    </lineage>
</organism>
<evidence type="ECO:0000256" key="8">
    <source>
        <dbReference type="ARBA" id="ARBA00022989"/>
    </source>
</evidence>
<keyword evidence="2" id="KW-1003">Cell membrane</keyword>
<evidence type="ECO:0000259" key="14">
    <source>
        <dbReference type="PROSITE" id="PS50268"/>
    </source>
</evidence>
<evidence type="ECO:0000256" key="1">
    <source>
        <dbReference type="ARBA" id="ARBA00004251"/>
    </source>
</evidence>
<dbReference type="InterPro" id="IPR002126">
    <property type="entry name" value="Cadherin-like_dom"/>
</dbReference>
<sequence>ARKNISLSENSPPGSRLPLEGASDADVGSNAQLSYTLSPSEHFALDLEKLNEGNTVPDLVLRKPLDRETVPVHRLVLTASDEGRPSLTGTMELVITVLDANDMAPRFNQSVYKVQVLENATEGTLVMRVNATDSDEGSNSEVTYAAMNFIPPSGRDVISVDPQTGEIRLKGALDFEEVSVFDFRIEARDKGWPPLSGHCKVLLEVLDVNDNAPEVWVTSLSVPVSEDASVGTVVALLSVSDRDSGANGRVQCSVWPTSPFGLETRFLGSYSLVLREALDRERVSEYEVEVRAEDGGKPPLRASRGVRVPVCDVNDNAPAFSQAVYTVLARENEAAGAELARVWARDPDEAGNGRVSYSLWEGVSGASVSGGGWRPASSYVSFEVRAVDAGEPPLVGNATVQLFVVDENDNAPVLLPPAGGGPGLDPFAGGVVGGSVEAASDAGSETLWAWAAWGAPAGQVVAKIRAVDADSGYNAWLRYEVLEPRGKGPFRVGLYSGEVSTARALEEADGPRQRLVIVVRDHGEPSRSATATLSVSLVEGGEKVLAVGGSSSSGLVLPAEGGAAAGSASASTNVWLVVGICAVSSVFVLALVLYGASRWAPRSAVLSGPAPATLVCASEVGSWSYSQRQSRSLCVADGAGKSDLMVFSPNLPPPPSVPAAKDTSQAEPSSLLDT</sequence>
<dbReference type="FunFam" id="2.60.40.60:FF:000233">
    <property type="entry name" value="Protocadherin gamma-A3 isoform 1"/>
    <property type="match status" value="1"/>
</dbReference>
<evidence type="ECO:0000256" key="3">
    <source>
        <dbReference type="ARBA" id="ARBA00022692"/>
    </source>
</evidence>
<dbReference type="Gene3D" id="2.60.40.60">
    <property type="entry name" value="Cadherins"/>
    <property type="match status" value="6"/>
</dbReference>
<feature type="region of interest" description="Disordered" evidence="12">
    <location>
        <begin position="647"/>
        <end position="674"/>
    </location>
</feature>
<evidence type="ECO:0000256" key="4">
    <source>
        <dbReference type="ARBA" id="ARBA00022729"/>
    </source>
</evidence>
<feature type="non-terminal residue" evidence="15">
    <location>
        <position position="674"/>
    </location>
</feature>
<dbReference type="FunFam" id="2.60.40.60:FF:000002">
    <property type="entry name" value="Protocadherin alpha 2"/>
    <property type="match status" value="1"/>
</dbReference>
<feature type="domain" description="Cadherin" evidence="14">
    <location>
        <begin position="321"/>
        <end position="414"/>
    </location>
</feature>
<evidence type="ECO:0000256" key="12">
    <source>
        <dbReference type="SAM" id="MobiDB-lite"/>
    </source>
</evidence>
<dbReference type="InterPro" id="IPR020894">
    <property type="entry name" value="Cadherin_CS"/>
</dbReference>
<feature type="compositionally biased region" description="Polar residues" evidence="12">
    <location>
        <begin position="662"/>
        <end position="674"/>
    </location>
</feature>
<comment type="caution">
    <text evidence="15">The sequence shown here is derived from an EMBL/GenBank/DDBJ whole genome shotgun (WGS) entry which is preliminary data.</text>
</comment>
<feature type="compositionally biased region" description="Polar residues" evidence="12">
    <location>
        <begin position="1"/>
        <end position="13"/>
    </location>
</feature>
<feature type="domain" description="Cadherin" evidence="14">
    <location>
        <begin position="216"/>
        <end position="320"/>
    </location>
</feature>
<evidence type="ECO:0000256" key="9">
    <source>
        <dbReference type="ARBA" id="ARBA00023136"/>
    </source>
</evidence>
<evidence type="ECO:0000256" key="11">
    <source>
        <dbReference type="PROSITE-ProRule" id="PRU00043"/>
    </source>
</evidence>
<dbReference type="GO" id="GO:0007156">
    <property type="term" value="P:homophilic cell adhesion via plasma membrane adhesion molecules"/>
    <property type="evidence" value="ECO:0007669"/>
    <property type="project" value="InterPro"/>
</dbReference>
<evidence type="ECO:0000256" key="13">
    <source>
        <dbReference type="SAM" id="Phobius"/>
    </source>
</evidence>
<dbReference type="GO" id="GO:0005509">
    <property type="term" value="F:calcium ion binding"/>
    <property type="evidence" value="ECO:0007669"/>
    <property type="project" value="UniProtKB-UniRule"/>
</dbReference>
<dbReference type="InterPro" id="IPR015919">
    <property type="entry name" value="Cadherin-like_sf"/>
</dbReference>
<accession>A0A7K8X8K1</accession>
<keyword evidence="3 13" id="KW-0812">Transmembrane</keyword>
<protein>
    <submittedName>
        <fullName evidence="15">PCDA3 protein</fullName>
    </submittedName>
</protein>
<dbReference type="OrthoDB" id="6252479at2759"/>
<evidence type="ECO:0000256" key="7">
    <source>
        <dbReference type="ARBA" id="ARBA00022889"/>
    </source>
</evidence>
<keyword evidence="9 13" id="KW-0472">Membrane</keyword>
<proteinExistence type="predicted"/>
<dbReference type="PANTHER" id="PTHR24028:SF133">
    <property type="entry name" value="PROTOCADHERIN ALPHA-4"/>
    <property type="match status" value="1"/>
</dbReference>
<dbReference type="PROSITE" id="PS00232">
    <property type="entry name" value="CADHERIN_1"/>
    <property type="match status" value="2"/>
</dbReference>
<evidence type="ECO:0000256" key="5">
    <source>
        <dbReference type="ARBA" id="ARBA00022737"/>
    </source>
</evidence>
<evidence type="ECO:0000256" key="6">
    <source>
        <dbReference type="ARBA" id="ARBA00022837"/>
    </source>
</evidence>
<evidence type="ECO:0000313" key="15">
    <source>
        <dbReference type="EMBL" id="NXF86720.1"/>
    </source>
</evidence>
<reference evidence="15 16" key="1">
    <citation type="submission" date="2019-09" db="EMBL/GenBank/DDBJ databases">
        <title>Bird 10,000 Genomes (B10K) Project - Family phase.</title>
        <authorList>
            <person name="Zhang G."/>
        </authorList>
    </citation>
    <scope>NUCLEOTIDE SEQUENCE [LARGE SCALE GENOMIC DNA]</scope>
    <source>
        <strain evidence="15">B10K-DU-001-04</strain>
        <tissue evidence="15">Muscle</tissue>
    </source>
</reference>
<keyword evidence="6 11" id="KW-0106">Calcium</keyword>
<dbReference type="GO" id="GO:0005886">
    <property type="term" value="C:plasma membrane"/>
    <property type="evidence" value="ECO:0007669"/>
    <property type="project" value="UniProtKB-SubCell"/>
</dbReference>
<keyword evidence="10" id="KW-0325">Glycoprotein</keyword>
<gene>
    <name evidence="15" type="primary">Pcdha3_0</name>
    <name evidence="15" type="ORF">EUBBOU_R14397</name>
</gene>
<keyword evidence="4" id="KW-0732">Signal</keyword>
<dbReference type="PANTHER" id="PTHR24028">
    <property type="entry name" value="CADHERIN-87A"/>
    <property type="match status" value="1"/>
</dbReference>
<dbReference type="CDD" id="cd11304">
    <property type="entry name" value="Cadherin_repeat"/>
    <property type="match status" value="5"/>
</dbReference>
<dbReference type="SMART" id="SM00112">
    <property type="entry name" value="CA"/>
    <property type="match status" value="5"/>
</dbReference>
<feature type="domain" description="Cadherin" evidence="14">
    <location>
        <begin position="108"/>
        <end position="215"/>
    </location>
</feature>
<keyword evidence="7" id="KW-0130">Cell adhesion</keyword>
<comment type="subcellular location">
    <subcellularLocation>
        <location evidence="1">Cell membrane</location>
        <topology evidence="1">Single-pass type I membrane protein</topology>
    </subcellularLocation>
</comment>
<feature type="domain" description="Cadherin" evidence="14">
    <location>
        <begin position="455"/>
        <end position="560"/>
    </location>
</feature>
<feature type="transmembrane region" description="Helical" evidence="13">
    <location>
        <begin position="574"/>
        <end position="594"/>
    </location>
</feature>
<dbReference type="Proteomes" id="UP000583613">
    <property type="component" value="Unassembled WGS sequence"/>
</dbReference>
<evidence type="ECO:0000256" key="10">
    <source>
        <dbReference type="ARBA" id="ARBA00023180"/>
    </source>
</evidence>
<dbReference type="EMBL" id="VWZE01004189">
    <property type="protein sequence ID" value="NXF86720.1"/>
    <property type="molecule type" value="Genomic_DNA"/>
</dbReference>
<dbReference type="SUPFAM" id="SSF49313">
    <property type="entry name" value="Cadherin-like"/>
    <property type="match status" value="5"/>
</dbReference>
<evidence type="ECO:0000313" key="16">
    <source>
        <dbReference type="Proteomes" id="UP000583613"/>
    </source>
</evidence>
<dbReference type="PRINTS" id="PR00205">
    <property type="entry name" value="CADHERIN"/>
</dbReference>
<dbReference type="FunFam" id="2.60.40.60:FF:000129">
    <property type="entry name" value="protocadherin alpha-C2 isoform X1"/>
    <property type="match status" value="1"/>
</dbReference>
<dbReference type="PROSITE" id="PS50268">
    <property type="entry name" value="CADHERIN_2"/>
    <property type="match status" value="5"/>
</dbReference>
<feature type="non-terminal residue" evidence="15">
    <location>
        <position position="1"/>
    </location>
</feature>
<name>A0A7K8X8K1_9PICI</name>